<evidence type="ECO:0000313" key="1">
    <source>
        <dbReference type="EMBL" id="GAK70380.1"/>
    </source>
</evidence>
<comment type="caution">
    <text evidence="1">The sequence shown here is derived from an EMBL/GenBank/DDBJ whole genome shotgun (WGS) entry which is preliminary data.</text>
</comment>
<sequence>MIDISEPQGSISVTADQLLSRTFTFRVAKNDTVISEDFVFHKNGFLIGYSHRNEMFWEMDGACVNILDQNGGITCQLSSQPGPDGLIRLGGYFRDPASDYAQTGNFHILEENSSDSHTKIQSFDLFDTLVARRCYDPLEIFRIVERKSGVANFADKRHRVEMSMFGHRPYGLDDIYDIMVADAFLTEKQANVLKWMELEEEWDHLFPIGDVVARVNADDIVISDMYLPYAFIERVLREKCGLGNKLYLSNYGKHHRLIWPEILDTYELRSHFGDNIQADIISPSSFGIGVNLVTISKWDRTEEILHAIGLGPYAHAVRETRLHVFDPNIHIRHALNAQASVNIPLMILGTFWIRHLAEQQGADKILMAARDCNLWHEMVSSRHFAKAGMPQSDYVRISRSVCYIESAEYEAYLQGKLGRQNLLVDFVGTGRSLGMIIERMGRRDAITPCVLIGEPKLANATELRPETLILKDFHTHRIFFEALNASLDGSAVLAVLDNHRLSVLTQDNEFSDLARTIIAAMRETFGHFMSGLDRFDPPQAMPTLDALKSAADAIAELIPAWGPKLTALQREQKNNLSLGNPFNAVKIA</sequence>
<dbReference type="Proteomes" id="UP000028701">
    <property type="component" value="Unassembled WGS sequence"/>
</dbReference>
<dbReference type="eggNOG" id="COG5610">
    <property type="taxonomic scope" value="Bacteria"/>
</dbReference>
<dbReference type="EMBL" id="BBJU01000011">
    <property type="protein sequence ID" value="GAK70380.1"/>
    <property type="molecule type" value="Genomic_DNA"/>
</dbReference>
<dbReference type="AlphaFoldDB" id="A0A081CUN4"/>
<accession>A0A081CUN4</accession>
<dbReference type="RefSeq" id="WP_131367783.1">
    <property type="nucleotide sequence ID" value="NZ_BBJU01000011.1"/>
</dbReference>
<reference evidence="1 2" key="1">
    <citation type="submission" date="2014-08" db="EMBL/GenBank/DDBJ databases">
        <title>Whole genome shotgun sequence of Rhizobium rubi NBRC 13261.</title>
        <authorList>
            <person name="Katano-Makiyama Y."/>
            <person name="Hosoyama A."/>
            <person name="Hashimoto M."/>
            <person name="Hosoyama Y."/>
            <person name="Noguchi M."/>
            <person name="Tsuchikane K."/>
            <person name="Uohara A."/>
            <person name="Ohji S."/>
            <person name="Ichikawa N."/>
            <person name="Kimura A."/>
            <person name="Yamazoe A."/>
            <person name="Fujita N."/>
        </authorList>
    </citation>
    <scope>NUCLEOTIDE SEQUENCE [LARGE SCALE GENOMIC DNA]</scope>
    <source>
        <strain evidence="1 2">NBRC 13261</strain>
    </source>
</reference>
<name>A0A081CUN4_9HYPH</name>
<protein>
    <submittedName>
        <fullName evidence="1">Uncharacterized protein</fullName>
    </submittedName>
</protein>
<dbReference type="OrthoDB" id="9816564at2"/>
<organism evidence="1 2">
    <name type="scientific">Agrobacterium rubi TR3 = NBRC 13261</name>
    <dbReference type="NCBI Taxonomy" id="1368415"/>
    <lineage>
        <taxon>Bacteria</taxon>
        <taxon>Pseudomonadati</taxon>
        <taxon>Pseudomonadota</taxon>
        <taxon>Alphaproteobacteria</taxon>
        <taxon>Hyphomicrobiales</taxon>
        <taxon>Rhizobiaceae</taxon>
        <taxon>Rhizobium/Agrobacterium group</taxon>
        <taxon>Agrobacterium</taxon>
    </lineage>
</organism>
<gene>
    <name evidence="1" type="ORF">RRU01S_11_00330</name>
</gene>
<evidence type="ECO:0000313" key="2">
    <source>
        <dbReference type="Proteomes" id="UP000028701"/>
    </source>
</evidence>
<proteinExistence type="predicted"/>